<dbReference type="PROSITE" id="PS50104">
    <property type="entry name" value="TIR"/>
    <property type="match status" value="3"/>
</dbReference>
<name>A0A7G2FGS3_ARATH</name>
<dbReference type="InterPro" id="IPR000157">
    <property type="entry name" value="TIR_dom"/>
</dbReference>
<dbReference type="InterPro" id="IPR035897">
    <property type="entry name" value="Toll_tir_struct_dom_sf"/>
</dbReference>
<evidence type="ECO:0000256" key="1">
    <source>
        <dbReference type="ARBA" id="ARBA00023027"/>
    </source>
</evidence>
<feature type="transmembrane region" description="Helical" evidence="3">
    <location>
        <begin position="385"/>
        <end position="405"/>
    </location>
</feature>
<dbReference type="Gene3D" id="3.40.50.10140">
    <property type="entry name" value="Toll/interleukin-1 receptor homology (TIR) domain"/>
    <property type="match status" value="3"/>
</dbReference>
<sequence length="687" mass="79429">MGSSFSLFTDVGPIPPQYQVFINFRGEKLRDGFLGFLVDALLKENVNVFIDDHELRGRDLDHLFSRIEESRVALTIFSKNFTNSRWCLDELAKIKECVDQESLTVIPIFFKMKTDDVKKLKGNFGDNFRDLKSTHRGEPETYRRWKEAILRQNDLVNTIVEEVKKVLNDIAEIERQIAEEKRNHLAARTDELIRLVVRFLKPPPYQRPPQVFISFYGNESRDNFIKYLVWGLRDERVNVFVDRAEANRRDIRNISTKIEESNIAVVIFSKRYTESEMCLNELQKMYEHVEQSNLKVIPVFYDVSISGVKNLEDEFGNHFEELREKYANDPLKILKWEDSLSSIVERTGLTSEDHGTGLGLVRAIVTAVKSELMDSERQNITKGQVFVLASAAVFICSLIVARLLCTDVKVNKAVKCLLGFPVLAGTNLDTIPMDEQVQEPLSDQVFINFRGDELREIFVNHLELQLRNAGINVFIDTKEQKGRRLQYLFTRIKKSKIALAIFSKRYCESKWCLDELVTMNEQMKEKKLVVIPIFYNVRSDDVKRAANPDGEGNLDGEFSLPFKQLKQNHAGEPERVEGWERALRSVTKRIGFSRSNSKYKHDTDFVLDIVKEVKKQLNIPTDNSWSAIGVAFLAITINLIFSFFITPKYLPDQKFFQTPEWFIGTLAVVLASWFWYKNNQNKAPPPS</sequence>
<feature type="transmembrane region" description="Helical" evidence="3">
    <location>
        <begin position="624"/>
        <end position="646"/>
    </location>
</feature>
<keyword evidence="1" id="KW-0520">NAD</keyword>
<evidence type="ECO:0000313" key="6">
    <source>
        <dbReference type="Proteomes" id="UP000516314"/>
    </source>
</evidence>
<dbReference type="SMART" id="SM00255">
    <property type="entry name" value="TIR"/>
    <property type="match status" value="3"/>
</dbReference>
<proteinExistence type="predicted"/>
<dbReference type="PANTHER" id="PTHR32009">
    <property type="entry name" value="TMV RESISTANCE PROTEIN N-LIKE"/>
    <property type="match status" value="1"/>
</dbReference>
<dbReference type="GO" id="GO:0007165">
    <property type="term" value="P:signal transduction"/>
    <property type="evidence" value="ECO:0007669"/>
    <property type="project" value="InterPro"/>
</dbReference>
<feature type="domain" description="TIR" evidence="4">
    <location>
        <begin position="16"/>
        <end position="167"/>
    </location>
</feature>
<protein>
    <submittedName>
        <fullName evidence="5">(thale cress) hypothetical protein</fullName>
    </submittedName>
</protein>
<evidence type="ECO:0000256" key="2">
    <source>
        <dbReference type="SAM" id="Coils"/>
    </source>
</evidence>
<dbReference type="Proteomes" id="UP000516314">
    <property type="component" value="Chromosome 5"/>
</dbReference>
<feature type="coiled-coil region" evidence="2">
    <location>
        <begin position="156"/>
        <end position="190"/>
    </location>
</feature>
<evidence type="ECO:0000256" key="3">
    <source>
        <dbReference type="SAM" id="Phobius"/>
    </source>
</evidence>
<feature type="domain" description="TIR" evidence="4">
    <location>
        <begin position="441"/>
        <end position="617"/>
    </location>
</feature>
<reference evidence="5 6" key="1">
    <citation type="submission" date="2020-09" db="EMBL/GenBank/DDBJ databases">
        <authorList>
            <person name="Ashkenazy H."/>
        </authorList>
    </citation>
    <scope>NUCLEOTIDE SEQUENCE [LARGE SCALE GENOMIC DNA]</scope>
    <source>
        <strain evidence="6">cv. Cdm-0</strain>
    </source>
</reference>
<dbReference type="AlphaFoldDB" id="A0A7G2FGS3"/>
<organism evidence="5 6">
    <name type="scientific">Arabidopsis thaliana</name>
    <name type="common">Mouse-ear cress</name>
    <dbReference type="NCBI Taxonomy" id="3702"/>
    <lineage>
        <taxon>Eukaryota</taxon>
        <taxon>Viridiplantae</taxon>
        <taxon>Streptophyta</taxon>
        <taxon>Embryophyta</taxon>
        <taxon>Tracheophyta</taxon>
        <taxon>Spermatophyta</taxon>
        <taxon>Magnoliopsida</taxon>
        <taxon>eudicotyledons</taxon>
        <taxon>Gunneridae</taxon>
        <taxon>Pentapetalae</taxon>
        <taxon>rosids</taxon>
        <taxon>malvids</taxon>
        <taxon>Brassicales</taxon>
        <taxon>Brassicaceae</taxon>
        <taxon>Camelineae</taxon>
        <taxon>Arabidopsis</taxon>
    </lineage>
</organism>
<feature type="domain" description="TIR" evidence="4">
    <location>
        <begin position="207"/>
        <end position="334"/>
    </location>
</feature>
<evidence type="ECO:0000259" key="4">
    <source>
        <dbReference type="PROSITE" id="PS50104"/>
    </source>
</evidence>
<keyword evidence="3" id="KW-0472">Membrane</keyword>
<dbReference type="FunFam" id="3.40.50.10140:FF:000007">
    <property type="entry name" value="Disease resistance protein (TIR-NBS-LRR class)"/>
    <property type="match status" value="3"/>
</dbReference>
<keyword evidence="3" id="KW-1133">Transmembrane helix</keyword>
<dbReference type="PANTHER" id="PTHR32009:SF143">
    <property type="entry name" value="(RAPE) HYPOTHETICAL PROTEIN"/>
    <property type="match status" value="1"/>
</dbReference>
<gene>
    <name evidence="5" type="ORF">AT9943_LOCUS21316</name>
</gene>
<dbReference type="SUPFAM" id="SSF52200">
    <property type="entry name" value="Toll/Interleukin receptor TIR domain"/>
    <property type="match status" value="3"/>
</dbReference>
<feature type="transmembrane region" description="Helical" evidence="3">
    <location>
        <begin position="658"/>
        <end position="676"/>
    </location>
</feature>
<accession>A0A7G2FGS3</accession>
<keyword evidence="3" id="KW-0812">Transmembrane</keyword>
<dbReference type="EMBL" id="LR881470">
    <property type="protein sequence ID" value="CAD5333982.1"/>
    <property type="molecule type" value="Genomic_DNA"/>
</dbReference>
<evidence type="ECO:0000313" key="5">
    <source>
        <dbReference type="EMBL" id="CAD5333982.1"/>
    </source>
</evidence>
<keyword evidence="2" id="KW-0175">Coiled coil</keyword>
<dbReference type="Pfam" id="PF01582">
    <property type="entry name" value="TIR"/>
    <property type="match status" value="3"/>
</dbReference>